<dbReference type="Proteomes" id="UP000198341">
    <property type="component" value="Chromosome 19"/>
</dbReference>
<protein>
    <submittedName>
        <fullName evidence="2">Uncharacterized protein</fullName>
    </submittedName>
</protein>
<name>K8FDU1_9CHLO</name>
<dbReference type="GeneID" id="19010677"/>
<dbReference type="EMBL" id="FO082260">
    <property type="protein sequence ID" value="CCO20783.1"/>
    <property type="molecule type" value="Genomic_DNA"/>
</dbReference>
<keyword evidence="1" id="KW-1133">Transmembrane helix</keyword>
<reference evidence="2 3" key="1">
    <citation type="submission" date="2011-10" db="EMBL/GenBank/DDBJ databases">
        <authorList>
            <person name="Genoscope - CEA"/>
        </authorList>
    </citation>
    <scope>NUCLEOTIDE SEQUENCE [LARGE SCALE GENOMIC DNA]</scope>
    <source>
        <strain evidence="2 3">RCC 1105</strain>
    </source>
</reference>
<keyword evidence="1" id="KW-0812">Transmembrane</keyword>
<organism evidence="2 3">
    <name type="scientific">Bathycoccus prasinos</name>
    <dbReference type="NCBI Taxonomy" id="41875"/>
    <lineage>
        <taxon>Eukaryota</taxon>
        <taxon>Viridiplantae</taxon>
        <taxon>Chlorophyta</taxon>
        <taxon>Mamiellophyceae</taxon>
        <taxon>Mamiellales</taxon>
        <taxon>Bathycoccaceae</taxon>
        <taxon>Bathycoccus</taxon>
    </lineage>
</organism>
<dbReference type="RefSeq" id="XP_007508064.1">
    <property type="nucleotide sequence ID" value="XM_007508002.1"/>
</dbReference>
<keyword evidence="1" id="KW-0472">Membrane</keyword>
<keyword evidence="3" id="KW-1185">Reference proteome</keyword>
<dbReference type="KEGG" id="bpg:Bathy19g00330"/>
<feature type="transmembrane region" description="Helical" evidence="1">
    <location>
        <begin position="21"/>
        <end position="42"/>
    </location>
</feature>
<accession>K8FDU1</accession>
<dbReference type="AlphaFoldDB" id="K8FDU1"/>
<sequence length="60" mass="7140">MAQNTRNVAMQFSLKNNIKRSNIIIIITCSFVIVFTAFNHLYLSMGRYWNVRVLERRFSL</sequence>
<evidence type="ECO:0000313" key="2">
    <source>
        <dbReference type="EMBL" id="CCO20783.1"/>
    </source>
</evidence>
<evidence type="ECO:0000256" key="1">
    <source>
        <dbReference type="SAM" id="Phobius"/>
    </source>
</evidence>
<proteinExistence type="predicted"/>
<evidence type="ECO:0000313" key="3">
    <source>
        <dbReference type="Proteomes" id="UP000198341"/>
    </source>
</evidence>
<gene>
    <name evidence="2" type="ordered locus">Bathy19g00330</name>
</gene>